<reference evidence="2" key="1">
    <citation type="journal article" date="2014" name="Front. Microbiol.">
        <title>High frequency of phylogenetically diverse reductive dehalogenase-homologous genes in deep subseafloor sedimentary metagenomes.</title>
        <authorList>
            <person name="Kawai M."/>
            <person name="Futagami T."/>
            <person name="Toyoda A."/>
            <person name="Takaki Y."/>
            <person name="Nishi S."/>
            <person name="Hori S."/>
            <person name="Arai W."/>
            <person name="Tsubouchi T."/>
            <person name="Morono Y."/>
            <person name="Uchiyama I."/>
            <person name="Ito T."/>
            <person name="Fujiyama A."/>
            <person name="Inagaki F."/>
            <person name="Takami H."/>
        </authorList>
    </citation>
    <scope>NUCLEOTIDE SEQUENCE</scope>
    <source>
        <strain evidence="2">Expedition CK06-06</strain>
    </source>
</reference>
<dbReference type="AlphaFoldDB" id="X1K793"/>
<dbReference type="Pfam" id="PF18765">
    <property type="entry name" value="Polbeta"/>
    <property type="match status" value="1"/>
</dbReference>
<feature type="domain" description="Polymerase beta nucleotidyltransferase" evidence="1">
    <location>
        <begin position="38"/>
        <end position="75"/>
    </location>
</feature>
<dbReference type="SUPFAM" id="SSF81301">
    <property type="entry name" value="Nucleotidyltransferase"/>
    <property type="match status" value="1"/>
</dbReference>
<evidence type="ECO:0000313" key="2">
    <source>
        <dbReference type="EMBL" id="GAH89475.1"/>
    </source>
</evidence>
<proteinExistence type="predicted"/>
<dbReference type="CDD" id="cd05403">
    <property type="entry name" value="NT_KNTase_like"/>
    <property type="match status" value="1"/>
</dbReference>
<sequence length="109" mass="12633">MQTIKILEKDNVKTVSDKKKEALEYFMQMAIKELKPWLVKAILFGSYGMRKARDDADIDILMVYYDEGERFLAYDEKEVISKTTYSFASCCRAHALRNLNRSSSCCPKS</sequence>
<organism evidence="2">
    <name type="scientific">marine sediment metagenome</name>
    <dbReference type="NCBI Taxonomy" id="412755"/>
    <lineage>
        <taxon>unclassified sequences</taxon>
        <taxon>metagenomes</taxon>
        <taxon>ecological metagenomes</taxon>
    </lineage>
</organism>
<gene>
    <name evidence="2" type="ORF">S03H2_58688</name>
</gene>
<accession>X1K793</accession>
<dbReference type="Gene3D" id="3.30.460.10">
    <property type="entry name" value="Beta Polymerase, domain 2"/>
    <property type="match status" value="1"/>
</dbReference>
<evidence type="ECO:0000259" key="1">
    <source>
        <dbReference type="Pfam" id="PF18765"/>
    </source>
</evidence>
<name>X1K793_9ZZZZ</name>
<dbReference type="InterPro" id="IPR043519">
    <property type="entry name" value="NT_sf"/>
</dbReference>
<comment type="caution">
    <text evidence="2">The sequence shown here is derived from an EMBL/GenBank/DDBJ whole genome shotgun (WGS) entry which is preliminary data.</text>
</comment>
<dbReference type="InterPro" id="IPR041633">
    <property type="entry name" value="Polbeta"/>
</dbReference>
<dbReference type="EMBL" id="BARU01037698">
    <property type="protein sequence ID" value="GAH89475.1"/>
    <property type="molecule type" value="Genomic_DNA"/>
</dbReference>
<protein>
    <recommendedName>
        <fullName evidence="1">Polymerase beta nucleotidyltransferase domain-containing protein</fullName>
    </recommendedName>
</protein>